<evidence type="ECO:0000313" key="4">
    <source>
        <dbReference type="Proteomes" id="UP000269721"/>
    </source>
</evidence>
<keyword evidence="1" id="KW-0175">Coiled coil</keyword>
<protein>
    <recommendedName>
        <fullName evidence="5">Septin-domain-containing protein</fullName>
    </recommendedName>
</protein>
<reference evidence="4" key="1">
    <citation type="journal article" date="2018" name="Nat. Microbiol.">
        <title>Leveraging single-cell genomics to expand the fungal tree of life.</title>
        <authorList>
            <person name="Ahrendt S.R."/>
            <person name="Quandt C.A."/>
            <person name="Ciobanu D."/>
            <person name="Clum A."/>
            <person name="Salamov A."/>
            <person name="Andreopoulos B."/>
            <person name="Cheng J.F."/>
            <person name="Woyke T."/>
            <person name="Pelin A."/>
            <person name="Henrissat B."/>
            <person name="Reynolds N.K."/>
            <person name="Benny G.L."/>
            <person name="Smith M.E."/>
            <person name="James T.Y."/>
            <person name="Grigoriev I.V."/>
        </authorList>
    </citation>
    <scope>NUCLEOTIDE SEQUENCE [LARGE SCALE GENOMIC DNA]</scope>
</reference>
<dbReference type="AlphaFoldDB" id="A0A4P9WKZ4"/>
<gene>
    <name evidence="3" type="ORF">BDK51DRAFT_28642</name>
</gene>
<proteinExistence type="predicted"/>
<evidence type="ECO:0000256" key="2">
    <source>
        <dbReference type="SAM" id="MobiDB-lite"/>
    </source>
</evidence>
<feature type="region of interest" description="Disordered" evidence="2">
    <location>
        <begin position="20"/>
        <end position="39"/>
    </location>
</feature>
<name>A0A4P9WKZ4_9FUNG</name>
<evidence type="ECO:0000256" key="1">
    <source>
        <dbReference type="SAM" id="Coils"/>
    </source>
</evidence>
<dbReference type="OrthoDB" id="416553at2759"/>
<evidence type="ECO:0008006" key="5">
    <source>
        <dbReference type="Google" id="ProtNLM"/>
    </source>
</evidence>
<dbReference type="EMBL" id="KZ994485">
    <property type="protein sequence ID" value="RKO92815.1"/>
    <property type="molecule type" value="Genomic_DNA"/>
</dbReference>
<feature type="compositionally biased region" description="Basic and acidic residues" evidence="2">
    <location>
        <begin position="26"/>
        <end position="39"/>
    </location>
</feature>
<organism evidence="3 4">
    <name type="scientific">Blyttiomyces helicus</name>
    <dbReference type="NCBI Taxonomy" id="388810"/>
    <lineage>
        <taxon>Eukaryota</taxon>
        <taxon>Fungi</taxon>
        <taxon>Fungi incertae sedis</taxon>
        <taxon>Chytridiomycota</taxon>
        <taxon>Chytridiomycota incertae sedis</taxon>
        <taxon>Chytridiomycetes</taxon>
        <taxon>Chytridiomycetes incertae sedis</taxon>
        <taxon>Blyttiomyces</taxon>
    </lineage>
</organism>
<sequence length="105" mass="12971">MHDLISHTEENHYEEYRRLKLASQGRSDDDPEIRARKGLEAKMKEEEELLRKRFTEQVRMEENRFRQWEQRLIAERDRLNKDLETQHKHVKTLEEDVEELIARKK</sequence>
<feature type="coiled-coil region" evidence="1">
    <location>
        <begin position="44"/>
        <end position="103"/>
    </location>
</feature>
<accession>A0A4P9WKZ4</accession>
<dbReference type="Proteomes" id="UP000269721">
    <property type="component" value="Unassembled WGS sequence"/>
</dbReference>
<evidence type="ECO:0000313" key="3">
    <source>
        <dbReference type="EMBL" id="RKO92815.1"/>
    </source>
</evidence>
<keyword evidence="4" id="KW-1185">Reference proteome</keyword>